<keyword evidence="1" id="KW-1133">Transmembrane helix</keyword>
<feature type="transmembrane region" description="Helical" evidence="1">
    <location>
        <begin position="27"/>
        <end position="46"/>
    </location>
</feature>
<dbReference type="RefSeq" id="WP_345006351.1">
    <property type="nucleotide sequence ID" value="NZ_BAABCY010000065.1"/>
</dbReference>
<proteinExistence type="predicted"/>
<dbReference type="EMBL" id="BAABCY010000065">
    <property type="protein sequence ID" value="GAA3573663.1"/>
    <property type="molecule type" value="Genomic_DNA"/>
</dbReference>
<gene>
    <name evidence="2" type="ORF">GCM10022395_23620</name>
</gene>
<reference evidence="3" key="1">
    <citation type="journal article" date="2019" name="Int. J. Syst. Evol. Microbiol.">
        <title>The Global Catalogue of Microorganisms (GCM) 10K type strain sequencing project: providing services to taxonomists for standard genome sequencing and annotation.</title>
        <authorList>
            <consortium name="The Broad Institute Genomics Platform"/>
            <consortium name="The Broad Institute Genome Sequencing Center for Infectious Disease"/>
            <person name="Wu L."/>
            <person name="Ma J."/>
        </authorList>
    </citation>
    <scope>NUCLEOTIDE SEQUENCE [LARGE SCALE GENOMIC DNA]</scope>
    <source>
        <strain evidence="3">JCM 17111</strain>
    </source>
</reference>
<evidence type="ECO:0000313" key="3">
    <source>
        <dbReference type="Proteomes" id="UP001500954"/>
    </source>
</evidence>
<feature type="transmembrane region" description="Helical" evidence="1">
    <location>
        <begin position="5"/>
        <end position="21"/>
    </location>
</feature>
<keyword evidence="1" id="KW-0812">Transmembrane</keyword>
<accession>A0ABP6XXF4</accession>
<evidence type="ECO:0000313" key="2">
    <source>
        <dbReference type="EMBL" id="GAA3573663.1"/>
    </source>
</evidence>
<evidence type="ECO:0000256" key="1">
    <source>
        <dbReference type="SAM" id="Phobius"/>
    </source>
</evidence>
<protein>
    <submittedName>
        <fullName evidence="2">Uncharacterized protein</fullName>
    </submittedName>
</protein>
<name>A0ABP6XXF4_9FLAO</name>
<comment type="caution">
    <text evidence="2">The sequence shown here is derived from an EMBL/GenBank/DDBJ whole genome shotgun (WGS) entry which is preliminary data.</text>
</comment>
<keyword evidence="3" id="KW-1185">Reference proteome</keyword>
<organism evidence="2 3">
    <name type="scientific">Snuella lapsa</name>
    <dbReference type="NCBI Taxonomy" id="870481"/>
    <lineage>
        <taxon>Bacteria</taxon>
        <taxon>Pseudomonadati</taxon>
        <taxon>Bacteroidota</taxon>
        <taxon>Flavobacteriia</taxon>
        <taxon>Flavobacteriales</taxon>
        <taxon>Flavobacteriaceae</taxon>
        <taxon>Snuella</taxon>
    </lineage>
</organism>
<dbReference type="Proteomes" id="UP001500954">
    <property type="component" value="Unassembled WGS sequence"/>
</dbReference>
<sequence>MKDLIIYYIFILTPIGIIFWLKKVDLIGEKYFLVLFLFYAFIYRTYIDGKKLVEKNVLLKRNIWKLIIPGYRLKYLKELYLK</sequence>
<keyword evidence="1" id="KW-0472">Membrane</keyword>